<evidence type="ECO:0000256" key="2">
    <source>
        <dbReference type="ARBA" id="ARBA00006312"/>
    </source>
</evidence>
<dbReference type="Gene3D" id="3.40.640.10">
    <property type="entry name" value="Type I PLP-dependent aspartate aminotransferase-like (Major domain)"/>
    <property type="match status" value="2"/>
</dbReference>
<comment type="caution">
    <text evidence="7">The sequence shown here is derived from an EMBL/GenBank/DDBJ whole genome shotgun (WGS) entry which is preliminary data.</text>
</comment>
<dbReference type="InterPro" id="IPR015422">
    <property type="entry name" value="PyrdxlP-dep_Trfase_small"/>
</dbReference>
<keyword evidence="4" id="KW-1133">Transmembrane helix</keyword>
<organism evidence="7 8">
    <name type="scientific">Carex littledalei</name>
    <dbReference type="NCBI Taxonomy" id="544730"/>
    <lineage>
        <taxon>Eukaryota</taxon>
        <taxon>Viridiplantae</taxon>
        <taxon>Streptophyta</taxon>
        <taxon>Embryophyta</taxon>
        <taxon>Tracheophyta</taxon>
        <taxon>Spermatophyta</taxon>
        <taxon>Magnoliopsida</taxon>
        <taxon>Liliopsida</taxon>
        <taxon>Poales</taxon>
        <taxon>Cyperaceae</taxon>
        <taxon>Cyperoideae</taxon>
        <taxon>Cariceae</taxon>
        <taxon>Carex</taxon>
        <taxon>Carex subgen. Euthyceras</taxon>
    </lineage>
</organism>
<dbReference type="Pfam" id="PF04864">
    <property type="entry name" value="Alliinase_C"/>
    <property type="match status" value="2"/>
</dbReference>
<keyword evidence="4" id="KW-0472">Membrane</keyword>
<dbReference type="Pfam" id="PF04863">
    <property type="entry name" value="EGF_alliinase"/>
    <property type="match status" value="2"/>
</dbReference>
<dbReference type="GO" id="GO:0016846">
    <property type="term" value="F:carbon-sulfur lyase activity"/>
    <property type="evidence" value="ECO:0007669"/>
    <property type="project" value="InterPro"/>
</dbReference>
<sequence>MEEQLIRESPTKIYLTLFYLSLLLNFFFLSQHFFFLPPSRLDSTVSELRWTRRAAEEAEAVAAISCSGHGRAYVDGVLDNGRPTCECNTCYTGADCSVLLSNCSADVNSGDPLFLEPYWMSHSSESAVVFSGWHRMSYATTDRYQSIELEKHIRYLHAAVGNAITHDKYLVFGSGSTQLLNALVYALSPENSSSAATASVVATAPYYAMYKEQTNLFNGREYEWKGVTSKWMNSNKTNFIEFVTSPNNPDSLLRDSVIAHSSVIYDHAYYWPHFTAIPAPADGDVMIFTVSKVSGHASSRFGWAFIKDENVYNKVLNYMQYNSMGVSRDTQMRILKLFKVMLENIGGDEDIFKFGFNKLRKRWQRLHALVNSSSRFSLQQLSPQYCTYFENIRDPSPAYAWLKCENEEDVDCEEVLTKGGIISRGGMIFEASTRYTRLSLLKTDDHFEMLLQKLKPLVASSKENHVKIKLSWTRDAAEEAETVAAISCSGHGRVYVDGVLDNGRPMCECHTCYTGADCSVLLSNCSADVDSGDPLFLEPYWMSHASESAVVFSGWHRMSYHATDKYFQSVELEKHIRFLHAAVGNAITHDKYLVFGSGSTQLVNALVYALSPENASSVASVVANAPYYGLYKGQTELFNGRQYEWKGVTSKWMNSNKTNFIEFVTSPNNPDCLLYDSVLDHSSVIYDHAYYWPHFTAIPAPVDGDVMIFTISKVSGHAGSRFGWAFIKDENVYKKVLQYMWFNSMGVSRDTQLRMLKIVKVMLANIGGDDDGDIFKFGFDKLRRRWQRLQALVNSSSRFSLQQLSPQYCTYFEKIRDPSPAYAWLKCENEEDVDCAEVLTKGGIISRGGMIFDASTRYTRLSLLKTDDHFEMLLQKLKPLVASSKENHVKISSF</sequence>
<dbReference type="PANTHER" id="PTHR43795">
    <property type="entry name" value="BIFUNCTIONAL ASPARTATE AMINOTRANSFERASE AND GLUTAMATE/ASPARTATE-PREPHENATE AMINOTRANSFERASE-RELATED"/>
    <property type="match status" value="1"/>
</dbReference>
<feature type="transmembrane region" description="Helical" evidence="4">
    <location>
        <begin position="12"/>
        <end position="34"/>
    </location>
</feature>
<dbReference type="GO" id="GO:0008483">
    <property type="term" value="F:transaminase activity"/>
    <property type="evidence" value="ECO:0007669"/>
    <property type="project" value="UniProtKB-KW"/>
</dbReference>
<accession>A0A833R243</accession>
<proteinExistence type="inferred from homology"/>
<dbReference type="GO" id="GO:0006520">
    <property type="term" value="P:amino acid metabolic process"/>
    <property type="evidence" value="ECO:0007669"/>
    <property type="project" value="TreeGrafter"/>
</dbReference>
<reference evidence="7" key="1">
    <citation type="submission" date="2020-01" db="EMBL/GenBank/DDBJ databases">
        <title>Genome sequence of Kobresia littledalei, the first chromosome-level genome in the family Cyperaceae.</title>
        <authorList>
            <person name="Qu G."/>
        </authorList>
    </citation>
    <scope>NUCLEOTIDE SEQUENCE</scope>
    <source>
        <strain evidence="7">C.B.Clarke</strain>
        <tissue evidence="7">Leaf</tissue>
    </source>
</reference>
<evidence type="ECO:0000259" key="5">
    <source>
        <dbReference type="Pfam" id="PF04863"/>
    </source>
</evidence>
<evidence type="ECO:0000256" key="1">
    <source>
        <dbReference type="ARBA" id="ARBA00001933"/>
    </source>
</evidence>
<feature type="domain" description="Alliinase EGF-like" evidence="5">
    <location>
        <begin position="471"/>
        <end position="525"/>
    </location>
</feature>
<dbReference type="PANTHER" id="PTHR43795:SF20">
    <property type="entry name" value="TRYPTOPHAN AMINOTRANSFERASE-RELATED PROTEIN 3"/>
    <property type="match status" value="1"/>
</dbReference>
<dbReference type="Gene3D" id="2.10.25.30">
    <property type="entry name" value="EGF-like, alliinase"/>
    <property type="match status" value="2"/>
</dbReference>
<evidence type="ECO:0000259" key="6">
    <source>
        <dbReference type="Pfam" id="PF04864"/>
    </source>
</evidence>
<name>A0A833R243_9POAL</name>
<dbReference type="InterPro" id="IPR015424">
    <property type="entry name" value="PyrdxlP-dep_Trfase"/>
</dbReference>
<protein>
    <submittedName>
        <fullName evidence="7">Tryptophan aminotransferase-related protein 3-like protein</fullName>
    </submittedName>
</protein>
<dbReference type="SUPFAM" id="SSF53383">
    <property type="entry name" value="PLP-dependent transferases"/>
    <property type="match status" value="2"/>
</dbReference>
<evidence type="ECO:0000256" key="3">
    <source>
        <dbReference type="ARBA" id="ARBA00022898"/>
    </source>
</evidence>
<evidence type="ECO:0000313" key="8">
    <source>
        <dbReference type="Proteomes" id="UP000623129"/>
    </source>
</evidence>
<feature type="domain" description="Alliinase C-terminal" evidence="6">
    <location>
        <begin position="527"/>
        <end position="880"/>
    </location>
</feature>
<dbReference type="InterPro" id="IPR015421">
    <property type="entry name" value="PyrdxlP-dep_Trfase_major"/>
</dbReference>
<feature type="domain" description="Alliinase C-terminal" evidence="6">
    <location>
        <begin position="105"/>
        <end position="457"/>
    </location>
</feature>
<dbReference type="AlphaFoldDB" id="A0A833R243"/>
<dbReference type="InterPro" id="IPR006947">
    <property type="entry name" value="EGF_alliinase"/>
</dbReference>
<comment type="similarity">
    <text evidence="2">Belongs to the alliinase family.</text>
</comment>
<keyword evidence="3" id="KW-0663">Pyridoxal phosphate</keyword>
<dbReference type="InterPro" id="IPR006948">
    <property type="entry name" value="Alliinase_C"/>
</dbReference>
<dbReference type="InterPro" id="IPR037029">
    <property type="entry name" value="Alliinase_N_sf"/>
</dbReference>
<comment type="cofactor">
    <cofactor evidence="1">
        <name>pyridoxal 5'-phosphate</name>
        <dbReference type="ChEBI" id="CHEBI:597326"/>
    </cofactor>
</comment>
<dbReference type="OrthoDB" id="2020362at2759"/>
<keyword evidence="8" id="KW-1185">Reference proteome</keyword>
<dbReference type="EMBL" id="SWLB01000016">
    <property type="protein sequence ID" value="KAF3328399.1"/>
    <property type="molecule type" value="Genomic_DNA"/>
</dbReference>
<dbReference type="Proteomes" id="UP000623129">
    <property type="component" value="Unassembled WGS sequence"/>
</dbReference>
<evidence type="ECO:0000256" key="4">
    <source>
        <dbReference type="SAM" id="Phobius"/>
    </source>
</evidence>
<keyword evidence="4" id="KW-0812">Transmembrane</keyword>
<dbReference type="Gene3D" id="3.90.1150.10">
    <property type="entry name" value="Aspartate Aminotransferase, domain 1"/>
    <property type="match status" value="2"/>
</dbReference>
<keyword evidence="7" id="KW-0808">Transferase</keyword>
<gene>
    <name evidence="7" type="ORF">FCM35_KLT07005</name>
</gene>
<keyword evidence="7" id="KW-0032">Aminotransferase</keyword>
<feature type="domain" description="Alliinase EGF-like" evidence="5">
    <location>
        <begin position="50"/>
        <end position="103"/>
    </location>
</feature>
<evidence type="ECO:0000313" key="7">
    <source>
        <dbReference type="EMBL" id="KAF3328399.1"/>
    </source>
</evidence>
<dbReference type="InterPro" id="IPR050478">
    <property type="entry name" value="Ethylene_sulfur-biosynth"/>
</dbReference>